<organism evidence="1 2">
    <name type="scientific">Brassica rapa subsp. trilocularis</name>
    <dbReference type="NCBI Taxonomy" id="1813537"/>
    <lineage>
        <taxon>Eukaryota</taxon>
        <taxon>Viridiplantae</taxon>
        <taxon>Streptophyta</taxon>
        <taxon>Embryophyta</taxon>
        <taxon>Tracheophyta</taxon>
        <taxon>Spermatophyta</taxon>
        <taxon>Magnoliopsida</taxon>
        <taxon>eudicotyledons</taxon>
        <taxon>Gunneridae</taxon>
        <taxon>Pentapetalae</taxon>
        <taxon>rosids</taxon>
        <taxon>malvids</taxon>
        <taxon>Brassicales</taxon>
        <taxon>Brassicaceae</taxon>
        <taxon>Brassiceae</taxon>
        <taxon>Brassica</taxon>
    </lineage>
</organism>
<name>A0ABQ7LAW4_BRACM</name>
<gene>
    <name evidence="1" type="primary">A09p029120.1_BraROA</name>
    <name evidence="1" type="ORF">IGI04_035187</name>
</gene>
<keyword evidence="2" id="KW-1185">Reference proteome</keyword>
<dbReference type="Proteomes" id="UP000823674">
    <property type="component" value="Chromosome A09"/>
</dbReference>
<reference evidence="1 2" key="1">
    <citation type="submission" date="2021-03" db="EMBL/GenBank/DDBJ databases">
        <authorList>
            <person name="King G.J."/>
            <person name="Bancroft I."/>
            <person name="Baten A."/>
            <person name="Bloomfield J."/>
            <person name="Borpatragohain P."/>
            <person name="He Z."/>
            <person name="Irish N."/>
            <person name="Irwin J."/>
            <person name="Liu K."/>
            <person name="Mauleon R.P."/>
            <person name="Moore J."/>
            <person name="Morris R."/>
            <person name="Ostergaard L."/>
            <person name="Wang B."/>
            <person name="Wells R."/>
        </authorList>
    </citation>
    <scope>NUCLEOTIDE SEQUENCE [LARGE SCALE GENOMIC DNA]</scope>
    <source>
        <strain evidence="1">R-o-18</strain>
        <tissue evidence="1">Leaf</tissue>
    </source>
</reference>
<evidence type="ECO:0000313" key="1">
    <source>
        <dbReference type="EMBL" id="KAG5383717.1"/>
    </source>
</evidence>
<sequence>MVERRIGVGSIIDLVTRLSCMVTESAADASSDVELPKTMLLESTSATNESVLKVPLDYRKQAAGVIKSHDREVGELRFHLFGFLMCIAATGARALKSMLQGILHSSEGVRHGCTVAVMVLSKFYVSKVGIF</sequence>
<evidence type="ECO:0000313" key="2">
    <source>
        <dbReference type="Proteomes" id="UP000823674"/>
    </source>
</evidence>
<accession>A0ABQ7LAW4</accession>
<proteinExistence type="predicted"/>
<comment type="caution">
    <text evidence="1">The sequence shown here is derived from an EMBL/GenBank/DDBJ whole genome shotgun (WGS) entry which is preliminary data.</text>
</comment>
<dbReference type="EMBL" id="JADBGQ010000008">
    <property type="protein sequence ID" value="KAG5383717.1"/>
    <property type="molecule type" value="Genomic_DNA"/>
</dbReference>
<protein>
    <submittedName>
        <fullName evidence="1">Uncharacterized protein</fullName>
    </submittedName>
</protein>